<keyword evidence="3" id="KW-1185">Reference proteome</keyword>
<evidence type="ECO:0000313" key="2">
    <source>
        <dbReference type="EMBL" id="KAK2939901.1"/>
    </source>
</evidence>
<keyword evidence="1" id="KW-1133">Transmembrane helix</keyword>
<keyword evidence="1" id="KW-0472">Membrane</keyword>
<proteinExistence type="predicted"/>
<evidence type="ECO:0000256" key="1">
    <source>
        <dbReference type="SAM" id="Phobius"/>
    </source>
</evidence>
<evidence type="ECO:0000313" key="3">
    <source>
        <dbReference type="Proteomes" id="UP001281761"/>
    </source>
</evidence>
<accession>A0ABQ9WKB0</accession>
<feature type="transmembrane region" description="Helical" evidence="1">
    <location>
        <begin position="56"/>
        <end position="77"/>
    </location>
</feature>
<dbReference type="EMBL" id="JARBJD010000810">
    <property type="protein sequence ID" value="KAK2939901.1"/>
    <property type="molecule type" value="Genomic_DNA"/>
</dbReference>
<protein>
    <submittedName>
        <fullName evidence="2">Uncharacterized protein</fullName>
    </submittedName>
</protein>
<reference evidence="2 3" key="1">
    <citation type="journal article" date="2022" name="bioRxiv">
        <title>Genomics of Preaxostyla Flagellates Illuminates Evolutionary Transitions and the Path Towards Mitochondrial Loss.</title>
        <authorList>
            <person name="Novak L.V.F."/>
            <person name="Treitli S.C."/>
            <person name="Pyrih J."/>
            <person name="Halakuc P."/>
            <person name="Pipaliya S.V."/>
            <person name="Vacek V."/>
            <person name="Brzon O."/>
            <person name="Soukal P."/>
            <person name="Eme L."/>
            <person name="Dacks J.B."/>
            <person name="Karnkowska A."/>
            <person name="Elias M."/>
            <person name="Hampl V."/>
        </authorList>
    </citation>
    <scope>NUCLEOTIDE SEQUENCE [LARGE SCALE GENOMIC DNA]</scope>
    <source>
        <strain evidence="2">NAU3</strain>
        <tissue evidence="2">Gut</tissue>
    </source>
</reference>
<gene>
    <name evidence="2" type="ORF">BLNAU_25195</name>
</gene>
<comment type="caution">
    <text evidence="2">The sequence shown here is derived from an EMBL/GenBank/DDBJ whole genome shotgun (WGS) entry which is preliminary data.</text>
</comment>
<sequence>MMMISGLLSSTSTYPWKNGMKKTRSGQIWKTNHQTLFSEGFEDTLEQKLLNDKTDFMVSVLLIIVAPSLTCLSNIIVVPEPNHKQPTTIEETKQLKMTLLVCMGTTLHGISSVLKKIVAQLIPAVRKRSNSEAMKIVNRSLNRRSDSDSGEWPSFIVNDRKGRIGSNPRGAVQISLLEG</sequence>
<dbReference type="Proteomes" id="UP001281761">
    <property type="component" value="Unassembled WGS sequence"/>
</dbReference>
<name>A0ABQ9WKB0_9EUKA</name>
<keyword evidence="1" id="KW-0812">Transmembrane</keyword>
<organism evidence="2 3">
    <name type="scientific">Blattamonas nauphoetae</name>
    <dbReference type="NCBI Taxonomy" id="2049346"/>
    <lineage>
        <taxon>Eukaryota</taxon>
        <taxon>Metamonada</taxon>
        <taxon>Preaxostyla</taxon>
        <taxon>Oxymonadida</taxon>
        <taxon>Blattamonas</taxon>
    </lineage>
</organism>